<evidence type="ECO:0000313" key="3">
    <source>
        <dbReference type="Proteomes" id="UP000605568"/>
    </source>
</evidence>
<dbReference type="RefSeq" id="WP_191296776.1">
    <property type="nucleotide sequence ID" value="NZ_BNAR01000002.1"/>
</dbReference>
<keyword evidence="1" id="KW-0812">Transmembrane</keyword>
<accession>A0ABQ3M4Y2</accession>
<dbReference type="EMBL" id="BNAR01000002">
    <property type="protein sequence ID" value="GHH32666.1"/>
    <property type="molecule type" value="Genomic_DNA"/>
</dbReference>
<protein>
    <submittedName>
        <fullName evidence="2">Uncharacterized protein</fullName>
    </submittedName>
</protein>
<feature type="transmembrane region" description="Helical" evidence="1">
    <location>
        <begin position="16"/>
        <end position="37"/>
    </location>
</feature>
<comment type="caution">
    <text evidence="2">The sequence shown here is derived from an EMBL/GenBank/DDBJ whole genome shotgun (WGS) entry which is preliminary data.</text>
</comment>
<keyword evidence="1" id="KW-1133">Transmembrane helix</keyword>
<organism evidence="2 3">
    <name type="scientific">Lentzea cavernae</name>
    <dbReference type="NCBI Taxonomy" id="2020703"/>
    <lineage>
        <taxon>Bacteria</taxon>
        <taxon>Bacillati</taxon>
        <taxon>Actinomycetota</taxon>
        <taxon>Actinomycetes</taxon>
        <taxon>Pseudonocardiales</taxon>
        <taxon>Pseudonocardiaceae</taxon>
        <taxon>Lentzea</taxon>
    </lineage>
</organism>
<gene>
    <name evidence="2" type="ORF">GCM10017774_13920</name>
</gene>
<feature type="transmembrane region" description="Helical" evidence="1">
    <location>
        <begin position="49"/>
        <end position="75"/>
    </location>
</feature>
<reference evidence="3" key="1">
    <citation type="journal article" date="2019" name="Int. J. Syst. Evol. Microbiol.">
        <title>The Global Catalogue of Microorganisms (GCM) 10K type strain sequencing project: providing services to taxonomists for standard genome sequencing and annotation.</title>
        <authorList>
            <consortium name="The Broad Institute Genomics Platform"/>
            <consortium name="The Broad Institute Genome Sequencing Center for Infectious Disease"/>
            <person name="Wu L."/>
            <person name="Ma J."/>
        </authorList>
    </citation>
    <scope>NUCLEOTIDE SEQUENCE [LARGE SCALE GENOMIC DNA]</scope>
    <source>
        <strain evidence="3">CGMCC 4.7367</strain>
    </source>
</reference>
<proteinExistence type="predicted"/>
<evidence type="ECO:0000256" key="1">
    <source>
        <dbReference type="SAM" id="Phobius"/>
    </source>
</evidence>
<feature type="transmembrane region" description="Helical" evidence="1">
    <location>
        <begin position="191"/>
        <end position="215"/>
    </location>
</feature>
<keyword evidence="1" id="KW-0472">Membrane</keyword>
<sequence length="308" mass="32833">MTDEKYARLTADQRDAVKWVGSIVLGVATAAAGATTITRLGNVAEDWRWVLPTGLLLLAVAGIVLTATSIGWALAVPEPSLVALISKADRERSPRRGRWWRPQDRSIHDAVKEAGAEIELREGGLPAVTERVTLLEEARSRTLRAISTGVADDTHVERYKDAEDKLGVLYSELRAVTSAVRYVWVRDRVRWALSAIGVSAAITVAVIVGVVLLTVPKPTNANGTAVRVYFTGDTSLAKSPDGCVPAAVDAGWMTGGTWEAPVLVFEPGKVAVTGSQATSARAGNCDTGKPAWVWRATSGQVVLTPMTP</sequence>
<dbReference type="Proteomes" id="UP000605568">
    <property type="component" value="Unassembled WGS sequence"/>
</dbReference>
<name>A0ABQ3M4Y2_9PSEU</name>
<evidence type="ECO:0000313" key="2">
    <source>
        <dbReference type="EMBL" id="GHH32666.1"/>
    </source>
</evidence>
<keyword evidence="3" id="KW-1185">Reference proteome</keyword>